<organism evidence="1 3">
    <name type="scientific">Volvox reticuliferus</name>
    <dbReference type="NCBI Taxonomy" id="1737510"/>
    <lineage>
        <taxon>Eukaryota</taxon>
        <taxon>Viridiplantae</taxon>
        <taxon>Chlorophyta</taxon>
        <taxon>core chlorophytes</taxon>
        <taxon>Chlorophyceae</taxon>
        <taxon>CS clade</taxon>
        <taxon>Chlamydomonadales</taxon>
        <taxon>Volvocaceae</taxon>
        <taxon>Volvox</taxon>
    </lineage>
</organism>
<dbReference type="InterPro" id="IPR052980">
    <property type="entry name" value="Crinkler_effector"/>
</dbReference>
<dbReference type="Proteomes" id="UP000722791">
    <property type="component" value="Unassembled WGS sequence"/>
</dbReference>
<protein>
    <submittedName>
        <fullName evidence="1">Uncharacterized protein</fullName>
    </submittedName>
</protein>
<name>A0A8J4CTI7_9CHLO</name>
<dbReference type="EMBL" id="BNCQ01000033">
    <property type="protein sequence ID" value="GIM09889.1"/>
    <property type="molecule type" value="Genomic_DNA"/>
</dbReference>
<evidence type="ECO:0000313" key="1">
    <source>
        <dbReference type="EMBL" id="GIL86333.1"/>
    </source>
</evidence>
<dbReference type="EMBL" id="BNCP01000035">
    <property type="protein sequence ID" value="GIL86333.1"/>
    <property type="molecule type" value="Genomic_DNA"/>
</dbReference>
<proteinExistence type="predicted"/>
<accession>A0A8J4CTI7</accession>
<dbReference type="AlphaFoldDB" id="A0A8J4CTI7"/>
<evidence type="ECO:0000313" key="2">
    <source>
        <dbReference type="EMBL" id="GIM09889.1"/>
    </source>
</evidence>
<comment type="caution">
    <text evidence="1">The sequence shown here is derived from an EMBL/GenBank/DDBJ whole genome shotgun (WGS) entry which is preliminary data.</text>
</comment>
<sequence>MALSDLGTACTRLAELFKDDAGDLIATLMANLTSLGGAEFSMVCEGWTAFFGSRWEKAYLERRLSAGVVAASPWLQGRLSSRMQAPQEMKSFWRALLGLDIIVDSLLSLPSNVYLLGKKWCGSSLLVRSCYRGIFDLMMNLHSSNTNTRFLVTGTPGIGKSFFAVVLMSWLVKEQGVTTIVYESQDKRYLFMSEGTDLNVEQGDKTDFGYEIELPTTWWIVDMATATERAANTVLLASPDRTRYKGFLKLQAATTLSMPVWTDNEIEKCRLWQHPNLSASTVQTLVSKWGNIPRYVLEKASDPTAQSSLEDTLSTCRWDDILWCIGEPDTAPYSSHKLVHLELVGNSYTKKIMKLASPYVAREIEAKAGMHHTRLLQNLVQLSIGKPAYAAAAGLFFEMYAHRRLQAGGSFHVRKLNSFNTTQPKGSKPLALQRCDIHEFHKVEEVAQQVNHVYCVPQAHNFLAVDALMQPNILFQMTIAQKSSINLKGLHAAARQLSKKPPRIYFVVPDHLYGAFHFVAGIPQEIEQWVLKVSWM</sequence>
<dbReference type="PANTHER" id="PTHR33129">
    <property type="entry name" value="PROTEIN KINASE DOMAIN-CONTAINING PROTEIN-RELATED"/>
    <property type="match status" value="1"/>
</dbReference>
<dbReference type="Proteomes" id="UP000747110">
    <property type="component" value="Unassembled WGS sequence"/>
</dbReference>
<keyword evidence="3" id="KW-1185">Reference proteome</keyword>
<dbReference type="OrthoDB" id="526326at2759"/>
<gene>
    <name evidence="1" type="ORF">Vretifemale_14639</name>
    <name evidence="2" type="ORF">Vretimale_13688</name>
</gene>
<dbReference type="PANTHER" id="PTHR33129:SF1">
    <property type="entry name" value="ATP-BINDING PROTEIN"/>
    <property type="match status" value="1"/>
</dbReference>
<evidence type="ECO:0000313" key="3">
    <source>
        <dbReference type="Proteomes" id="UP000747110"/>
    </source>
</evidence>
<reference evidence="1" key="1">
    <citation type="journal article" date="2021" name="Proc. Natl. Acad. Sci. U.S.A.">
        <title>Three genomes in the algal genus Volvox reveal the fate of a haploid sex-determining region after a transition to homothallism.</title>
        <authorList>
            <person name="Yamamoto K."/>
            <person name="Hamaji T."/>
            <person name="Kawai-Toyooka H."/>
            <person name="Matsuzaki R."/>
            <person name="Takahashi F."/>
            <person name="Nishimura Y."/>
            <person name="Kawachi M."/>
            <person name="Noguchi H."/>
            <person name="Minakuchi Y."/>
            <person name="Umen J.G."/>
            <person name="Toyoda A."/>
            <person name="Nozaki H."/>
        </authorList>
    </citation>
    <scope>NUCLEOTIDE SEQUENCE</scope>
    <source>
        <strain evidence="2">NIES-3785</strain>
        <strain evidence="1">NIES-3786</strain>
    </source>
</reference>